<dbReference type="Proteomes" id="UP001500618">
    <property type="component" value="Unassembled WGS sequence"/>
</dbReference>
<evidence type="ECO:0000256" key="1">
    <source>
        <dbReference type="ARBA" id="ARBA00004651"/>
    </source>
</evidence>
<reference evidence="10" key="1">
    <citation type="journal article" date="2019" name="Int. J. Syst. Evol. Microbiol.">
        <title>The Global Catalogue of Microorganisms (GCM) 10K type strain sequencing project: providing services to taxonomists for standard genome sequencing and annotation.</title>
        <authorList>
            <consortium name="The Broad Institute Genomics Platform"/>
            <consortium name="The Broad Institute Genome Sequencing Center for Infectious Disease"/>
            <person name="Wu L."/>
            <person name="Ma J."/>
        </authorList>
    </citation>
    <scope>NUCLEOTIDE SEQUENCE [LARGE SCALE GENOMIC DNA]</scope>
    <source>
        <strain evidence="10">JCM 14718</strain>
    </source>
</reference>
<evidence type="ECO:0000256" key="3">
    <source>
        <dbReference type="ARBA" id="ARBA00022475"/>
    </source>
</evidence>
<evidence type="ECO:0000256" key="4">
    <source>
        <dbReference type="ARBA" id="ARBA00022692"/>
    </source>
</evidence>
<keyword evidence="5 8" id="KW-1133">Transmembrane helix</keyword>
<evidence type="ECO:0000256" key="6">
    <source>
        <dbReference type="ARBA" id="ARBA00023136"/>
    </source>
</evidence>
<accession>A0ABP4U493</accession>
<evidence type="ECO:0000256" key="8">
    <source>
        <dbReference type="SAM" id="Phobius"/>
    </source>
</evidence>
<organism evidence="9 10">
    <name type="scientific">Fodinicola feengrottensis</name>
    <dbReference type="NCBI Taxonomy" id="435914"/>
    <lineage>
        <taxon>Bacteria</taxon>
        <taxon>Bacillati</taxon>
        <taxon>Actinomycetota</taxon>
        <taxon>Actinomycetes</taxon>
        <taxon>Mycobacteriales</taxon>
        <taxon>Fodinicola</taxon>
    </lineage>
</organism>
<name>A0ABP4U493_9ACTN</name>
<keyword evidence="4 8" id="KW-0812">Transmembrane</keyword>
<dbReference type="EMBL" id="BAAANY010000021">
    <property type="protein sequence ID" value="GAA1698948.1"/>
    <property type="molecule type" value="Genomic_DNA"/>
</dbReference>
<evidence type="ECO:0000313" key="10">
    <source>
        <dbReference type="Proteomes" id="UP001500618"/>
    </source>
</evidence>
<dbReference type="PANTHER" id="PTHR42718:SF46">
    <property type="entry name" value="BLR6921 PROTEIN"/>
    <property type="match status" value="1"/>
</dbReference>
<keyword evidence="6 8" id="KW-0472">Membrane</keyword>
<dbReference type="SUPFAM" id="SSF103473">
    <property type="entry name" value="MFS general substrate transporter"/>
    <property type="match status" value="1"/>
</dbReference>
<dbReference type="PANTHER" id="PTHR42718">
    <property type="entry name" value="MAJOR FACILITATOR SUPERFAMILY MULTIDRUG TRANSPORTER MFSC"/>
    <property type="match status" value="1"/>
</dbReference>
<dbReference type="InterPro" id="IPR036259">
    <property type="entry name" value="MFS_trans_sf"/>
</dbReference>
<evidence type="ECO:0000256" key="5">
    <source>
        <dbReference type="ARBA" id="ARBA00022989"/>
    </source>
</evidence>
<evidence type="ECO:0000256" key="2">
    <source>
        <dbReference type="ARBA" id="ARBA00022448"/>
    </source>
</evidence>
<protein>
    <recommendedName>
        <fullName evidence="11">Major facilitator superfamily (MFS) profile domain-containing protein</fullName>
    </recommendedName>
</protein>
<evidence type="ECO:0000256" key="7">
    <source>
        <dbReference type="SAM" id="MobiDB-lite"/>
    </source>
</evidence>
<keyword evidence="2" id="KW-0813">Transport</keyword>
<feature type="transmembrane region" description="Helical" evidence="8">
    <location>
        <begin position="54"/>
        <end position="74"/>
    </location>
</feature>
<comment type="caution">
    <text evidence="9">The sequence shown here is derived from an EMBL/GenBank/DDBJ whole genome shotgun (WGS) entry which is preliminary data.</text>
</comment>
<proteinExistence type="predicted"/>
<gene>
    <name evidence="9" type="ORF">GCM10009765_55490</name>
</gene>
<comment type="subcellular location">
    <subcellularLocation>
        <location evidence="1">Cell membrane</location>
        <topology evidence="1">Multi-pass membrane protein</topology>
    </subcellularLocation>
</comment>
<evidence type="ECO:0000313" key="9">
    <source>
        <dbReference type="EMBL" id="GAA1698948.1"/>
    </source>
</evidence>
<keyword evidence="10" id="KW-1185">Reference proteome</keyword>
<feature type="region of interest" description="Disordered" evidence="7">
    <location>
        <begin position="111"/>
        <end position="143"/>
    </location>
</feature>
<feature type="transmembrane region" description="Helical" evidence="8">
    <location>
        <begin position="86"/>
        <end position="106"/>
    </location>
</feature>
<keyword evidence="3" id="KW-1003">Cell membrane</keyword>
<dbReference type="Gene3D" id="1.20.1250.20">
    <property type="entry name" value="MFS general substrate transporter like domains"/>
    <property type="match status" value="1"/>
</dbReference>
<sequence>MSVHGSFWAVVPGLVVWGIGAGTTFPAMFAAAASGVSAAEQGVASALAATSQQIGGAVGLAGLVAVANFALTAGKPATSALVAGQHLALLTAGVATVLAGLLALVMKGRTPTPSRRLHQQNVTSTPETAKPAPHADWTSRSES</sequence>
<evidence type="ECO:0008006" key="11">
    <source>
        <dbReference type="Google" id="ProtNLM"/>
    </source>
</evidence>